<dbReference type="SUPFAM" id="SSF53335">
    <property type="entry name" value="S-adenosyl-L-methionine-dependent methyltransferases"/>
    <property type="match status" value="1"/>
</dbReference>
<dbReference type="InterPro" id="IPR050723">
    <property type="entry name" value="CFA/CMAS"/>
</dbReference>
<sequence length="433" mass="47111">MTSEHLIPIDAEAWPRVAQPPAGWPYALGARLAEAHFAAVCAKAGVSLEAVGEVGPDLVVAHEELFARLAAAGWLGFAESFMAREWDAEDLSGVLAELIAAGFNPALKPRSGVEPSSYDGGELPAELIALSSGEQRCLYAGVFSSGVPTRVRVARDSHSRGAGHGQEPARYFVDVTEFSAPVGVERADLADAQSRAAEMQLAAADCHTGTHLLEHPATSPLLAGQAVDAHATVDLVTGDAAYARALRDQLTLSGLDASVGLTLIEAAVPTELRGRFDAIVSIEHLEQLERRDQVRYLRQFDRLLAPAGRLVVQTAVATDALTPVARRSLDALRAYIWPALDYLPLEQIYRIIDRATNLRAISEVHFGSHWRETLRLTEETFIAGYRDAAAEGFDPVFRRLWVFQSALRRALVDLGMLDMVQLTAVHRRRHLPR</sequence>
<name>A0ABM5QN47_9CORY</name>
<protein>
    <recommendedName>
        <fullName evidence="3">Cyclopropane-fatty-acyl-phospholipid synthase</fullName>
    </recommendedName>
</protein>
<dbReference type="Proteomes" id="UP000028504">
    <property type="component" value="Chromosome"/>
</dbReference>
<proteinExistence type="predicted"/>
<dbReference type="EMBL" id="CP008944">
    <property type="protein sequence ID" value="AIG64149.1"/>
    <property type="molecule type" value="Genomic_DNA"/>
</dbReference>
<dbReference type="PANTHER" id="PTHR43667:SF2">
    <property type="entry name" value="FATTY ACID C-METHYL TRANSFERASE"/>
    <property type="match status" value="1"/>
</dbReference>
<accession>A0ABM5QN47</accession>
<dbReference type="Pfam" id="PF02353">
    <property type="entry name" value="CMAS"/>
    <property type="match status" value="1"/>
</dbReference>
<evidence type="ECO:0008006" key="3">
    <source>
        <dbReference type="Google" id="ProtNLM"/>
    </source>
</evidence>
<dbReference type="InterPro" id="IPR029063">
    <property type="entry name" value="SAM-dependent_MTases_sf"/>
</dbReference>
<gene>
    <name evidence="1" type="ORF">CATYP_05385</name>
</gene>
<organism evidence="1 2">
    <name type="scientific">Corynebacterium atypicum</name>
    <dbReference type="NCBI Taxonomy" id="191610"/>
    <lineage>
        <taxon>Bacteria</taxon>
        <taxon>Bacillati</taxon>
        <taxon>Actinomycetota</taxon>
        <taxon>Actinomycetes</taxon>
        <taxon>Mycobacteriales</taxon>
        <taxon>Corynebacteriaceae</taxon>
        <taxon>Corynebacterium</taxon>
    </lineage>
</organism>
<keyword evidence="2" id="KW-1185">Reference proteome</keyword>
<evidence type="ECO:0000313" key="1">
    <source>
        <dbReference type="EMBL" id="AIG64149.1"/>
    </source>
</evidence>
<dbReference type="PANTHER" id="PTHR43667">
    <property type="entry name" value="CYCLOPROPANE-FATTY-ACYL-PHOSPHOLIPID SYNTHASE"/>
    <property type="match status" value="1"/>
</dbReference>
<dbReference type="Gene3D" id="3.40.50.150">
    <property type="entry name" value="Vaccinia Virus protein VP39"/>
    <property type="match status" value="1"/>
</dbReference>
<reference evidence="1 2" key="1">
    <citation type="submission" date="2014-07" db="EMBL/GenBank/DDBJ databases">
        <title>Complete genome sequence of Corynebacterium atypicum DSM 44849: identifiction of the mycolic acid biosynthesis genes.</title>
        <authorList>
            <person name="Tippelt A."/>
            <person name="Mollmann S."/>
            <person name="Albersmeier A."/>
            <person name="Jaenicke S."/>
            <person name="Ruckert C."/>
            <person name="Tauch A."/>
        </authorList>
    </citation>
    <scope>NUCLEOTIDE SEQUENCE [LARGE SCALE GENOMIC DNA]</scope>
    <source>
        <strain evidence="1 2">R2070</strain>
    </source>
</reference>
<evidence type="ECO:0000313" key="2">
    <source>
        <dbReference type="Proteomes" id="UP000028504"/>
    </source>
</evidence>
<dbReference type="RefSeq" id="WP_038605511.1">
    <property type="nucleotide sequence ID" value="NZ_CP008944.1"/>
</dbReference>